<dbReference type="EMBL" id="JBIMZQ010000070">
    <property type="protein sequence ID" value="KAL3657012.1"/>
    <property type="molecule type" value="Genomic_DNA"/>
</dbReference>
<dbReference type="Gene3D" id="2.160.20.120">
    <property type="match status" value="1"/>
</dbReference>
<keyword evidence="2" id="KW-1185">Reference proteome</keyword>
<name>A0ABD3ERS4_9STRA</name>
<accession>A0ABD3ERS4</accession>
<evidence type="ECO:0000313" key="2">
    <source>
        <dbReference type="Proteomes" id="UP001632037"/>
    </source>
</evidence>
<dbReference type="PANTHER" id="PTHR39200">
    <property type="entry name" value="HYPOTHETICAL EXPORTED PROTEIN"/>
    <property type="match status" value="1"/>
</dbReference>
<protein>
    <recommendedName>
        <fullName evidence="3">Auto-transporter adhesin head GIN domain-containing protein</fullName>
    </recommendedName>
</protein>
<proteinExistence type="predicted"/>
<reference evidence="1 2" key="1">
    <citation type="submission" date="2024-09" db="EMBL/GenBank/DDBJ databases">
        <title>Genome sequencing and assembly of Phytophthora oleae, isolate VK10A, causative agent of rot of olive drupes.</title>
        <authorList>
            <person name="Conti Taguali S."/>
            <person name="Riolo M."/>
            <person name="La Spada F."/>
            <person name="Cacciola S.O."/>
            <person name="Dionisio G."/>
        </authorList>
    </citation>
    <scope>NUCLEOTIDE SEQUENCE [LARGE SCALE GENOMIC DNA]</scope>
    <source>
        <strain evidence="1 2">VK10A</strain>
    </source>
</reference>
<evidence type="ECO:0008006" key="3">
    <source>
        <dbReference type="Google" id="ProtNLM"/>
    </source>
</evidence>
<dbReference type="PANTHER" id="PTHR39200:SF1">
    <property type="entry name" value="AUTO-TRANSPORTER ADHESIN HEAD GIN DOMAIN-CONTAINING PROTEIN-RELATED"/>
    <property type="match status" value="1"/>
</dbReference>
<dbReference type="AlphaFoldDB" id="A0ABD3ERS4"/>
<sequence length="402" mass="43677">MYSQMRRCIGKSVIQTQQRSMSFKVRVGAFEPPKAPIAERQRVQQTWCLSGDKTLEKLRVATPGLTYISVAPPSFFDEMAQSQNTSSNQLSVVARVSSDAQSLLERVDVLPGSNHLLIGFDPRPPRGWPVEDAGEPGKHLLTEIFVREVSELRTVGVFGGGSLVVTDSEQGSALVNDRPYGKLKLAAFGSRVFVNQEHELRLGRVSLFAGRGGQIYLSAPEITAKDRIRIAAGRWGESKILVQTPTLSTFSLGAAVTGSGSIRFASTSDEIDCRCEKQTLVIAGNGTIDTGDITSRYGRVAILGSGSATLQASETMTVGTLGSGRVNYLEPGPEVVRGSTSSLRALSAAAKAQHNEDQTSPTRESAFEDTGYSLNPWWWARRSFGFYPRNKKRDDYGYTGSL</sequence>
<evidence type="ECO:0000313" key="1">
    <source>
        <dbReference type="EMBL" id="KAL3657012.1"/>
    </source>
</evidence>
<dbReference type="Proteomes" id="UP001632037">
    <property type="component" value="Unassembled WGS sequence"/>
</dbReference>
<organism evidence="1 2">
    <name type="scientific">Phytophthora oleae</name>
    <dbReference type="NCBI Taxonomy" id="2107226"/>
    <lineage>
        <taxon>Eukaryota</taxon>
        <taxon>Sar</taxon>
        <taxon>Stramenopiles</taxon>
        <taxon>Oomycota</taxon>
        <taxon>Peronosporomycetes</taxon>
        <taxon>Peronosporales</taxon>
        <taxon>Peronosporaceae</taxon>
        <taxon>Phytophthora</taxon>
    </lineage>
</organism>
<comment type="caution">
    <text evidence="1">The sequence shown here is derived from an EMBL/GenBank/DDBJ whole genome shotgun (WGS) entry which is preliminary data.</text>
</comment>
<gene>
    <name evidence="1" type="ORF">V7S43_018060</name>
</gene>